<evidence type="ECO:0000256" key="1">
    <source>
        <dbReference type="ARBA" id="ARBA00000707"/>
    </source>
</evidence>
<feature type="compositionally biased region" description="Polar residues" evidence="8">
    <location>
        <begin position="1344"/>
        <end position="1356"/>
    </location>
</feature>
<evidence type="ECO:0000256" key="8">
    <source>
        <dbReference type="SAM" id="MobiDB-lite"/>
    </source>
</evidence>
<feature type="compositionally biased region" description="Acidic residues" evidence="8">
    <location>
        <begin position="827"/>
        <end position="836"/>
    </location>
</feature>
<evidence type="ECO:0000259" key="9">
    <source>
        <dbReference type="PROSITE" id="PS50235"/>
    </source>
</evidence>
<dbReference type="InterPro" id="IPR006615">
    <property type="entry name" value="Pept_C19_DUSP"/>
</dbReference>
<feature type="region of interest" description="Disordered" evidence="8">
    <location>
        <begin position="809"/>
        <end position="836"/>
    </location>
</feature>
<name>A0AAV5QQL5_9ASCO</name>
<evidence type="ECO:0000256" key="4">
    <source>
        <dbReference type="ARBA" id="ARBA00022670"/>
    </source>
</evidence>
<dbReference type="InterPro" id="IPR038765">
    <property type="entry name" value="Papain-like_cys_pep_sf"/>
</dbReference>
<dbReference type="Gene3D" id="3.90.70.10">
    <property type="entry name" value="Cysteine proteinases"/>
    <property type="match status" value="2"/>
</dbReference>
<keyword evidence="5" id="KW-0833">Ubl conjugation pathway</keyword>
<organism evidence="11 12">
    <name type="scientific">Saccharomycopsis crataegensis</name>
    <dbReference type="NCBI Taxonomy" id="43959"/>
    <lineage>
        <taxon>Eukaryota</taxon>
        <taxon>Fungi</taxon>
        <taxon>Dikarya</taxon>
        <taxon>Ascomycota</taxon>
        <taxon>Saccharomycotina</taxon>
        <taxon>Saccharomycetes</taxon>
        <taxon>Saccharomycopsidaceae</taxon>
        <taxon>Saccharomycopsis</taxon>
    </lineage>
</organism>
<feature type="region of interest" description="Disordered" evidence="8">
    <location>
        <begin position="1"/>
        <end position="52"/>
    </location>
</feature>
<keyword evidence="4 11" id="KW-0645">Protease</keyword>
<evidence type="ECO:0000313" key="12">
    <source>
        <dbReference type="Proteomes" id="UP001360560"/>
    </source>
</evidence>
<evidence type="ECO:0000256" key="2">
    <source>
        <dbReference type="ARBA" id="ARBA00009085"/>
    </source>
</evidence>
<feature type="compositionally biased region" description="Basic and acidic residues" evidence="8">
    <location>
        <begin position="1"/>
        <end position="17"/>
    </location>
</feature>
<evidence type="ECO:0000256" key="7">
    <source>
        <dbReference type="ARBA" id="ARBA00022807"/>
    </source>
</evidence>
<dbReference type="GO" id="GO:0004843">
    <property type="term" value="F:cysteine-type deubiquitinase activity"/>
    <property type="evidence" value="ECO:0007669"/>
    <property type="project" value="UniProtKB-EC"/>
</dbReference>
<dbReference type="GeneID" id="90074423"/>
<feature type="domain" description="DUSP" evidence="10">
    <location>
        <begin position="70"/>
        <end position="181"/>
    </location>
</feature>
<feature type="compositionally biased region" description="Basic and acidic residues" evidence="8">
    <location>
        <begin position="932"/>
        <end position="944"/>
    </location>
</feature>
<dbReference type="PANTHER" id="PTHR21646:SF24">
    <property type="entry name" value="UBIQUITIN CARBOXYL-TERMINAL HYDROLASE"/>
    <property type="match status" value="1"/>
</dbReference>
<dbReference type="CDD" id="cd02674">
    <property type="entry name" value="Peptidase_C19R"/>
    <property type="match status" value="1"/>
</dbReference>
<keyword evidence="6" id="KW-0378">Hydrolase</keyword>
<comment type="caution">
    <text evidence="11">The sequence shown here is derived from an EMBL/GenBank/DDBJ whole genome shotgun (WGS) entry which is preliminary data.</text>
</comment>
<evidence type="ECO:0000256" key="3">
    <source>
        <dbReference type="ARBA" id="ARBA00012759"/>
    </source>
</evidence>
<dbReference type="EMBL" id="BTFZ01000011">
    <property type="protein sequence ID" value="GMM36448.1"/>
    <property type="molecule type" value="Genomic_DNA"/>
</dbReference>
<feature type="region of interest" description="Disordered" evidence="8">
    <location>
        <begin position="928"/>
        <end position="1052"/>
    </location>
</feature>
<accession>A0AAV5QQL5</accession>
<dbReference type="InterPro" id="IPR028889">
    <property type="entry name" value="USP"/>
</dbReference>
<dbReference type="SUPFAM" id="SSF143791">
    <property type="entry name" value="DUSP-like"/>
    <property type="match status" value="1"/>
</dbReference>
<gene>
    <name evidence="11" type="ORF">DASC09_037730</name>
</gene>
<evidence type="ECO:0000256" key="6">
    <source>
        <dbReference type="ARBA" id="ARBA00022801"/>
    </source>
</evidence>
<feature type="compositionally biased region" description="Acidic residues" evidence="8">
    <location>
        <begin position="1325"/>
        <end position="1334"/>
    </location>
</feature>
<dbReference type="PROSITE" id="PS00972">
    <property type="entry name" value="USP_1"/>
    <property type="match status" value="1"/>
</dbReference>
<feature type="domain" description="USP" evidence="9">
    <location>
        <begin position="368"/>
        <end position="1270"/>
    </location>
</feature>
<dbReference type="InterPro" id="IPR050185">
    <property type="entry name" value="Ub_carboxyl-term_hydrolase"/>
</dbReference>
<feature type="compositionally biased region" description="Polar residues" evidence="8">
    <location>
        <begin position="1034"/>
        <end position="1052"/>
    </location>
</feature>
<comment type="similarity">
    <text evidence="2">Belongs to the peptidase C19 family.</text>
</comment>
<dbReference type="Proteomes" id="UP001360560">
    <property type="component" value="Unassembled WGS sequence"/>
</dbReference>
<dbReference type="SUPFAM" id="SSF54001">
    <property type="entry name" value="Cysteine proteinases"/>
    <property type="match status" value="1"/>
</dbReference>
<proteinExistence type="inferred from homology"/>
<sequence>MSDEVVKGVPEKDDGDLNHPQPPQKQQDQGDGNIYEDNSNDEDEKDFVSSKSTISSESLYSVNKNELDIPTLSDQRQQFFEAQREVGVNGIVFMLPNEWLTSFLKDASLESLPTTELIQQLGQIDTSLILADAKNPNLLKHNFNYDHSNQCYTPVSKNSWILLVRWYGLKPGCVPVTRMVLTNKETGEPMIEYYIPSFNLRKLTVGPLSKLNSYSKNYRILHENQNIYFSGSKTVSELYIYILEFIKENIEIDNANVQLRLWFLQDENIESAPLFLNLTYFKKIASKTLLTPNSFDSRLDDLNIAGGNMLIELNDYAGNFPTETLIRKLEFLENDNGPHQESEDNDSDSPDSRNKSISLVKDPADGRKGLNNLGNTCYMNSAIQCLVHVPELANYFFHNIHERELNTSNPLGSGGKIANSFGNLIHQLYDYKTKNSNNLRSAVAPREFKAIVGHFNNMFAGYQQQDSQEFIAFLLDGLHEDLNRILNKPYTEKPEISPDLIHDKHEVRKLAENCWKNHKLRNDSVILDLFVGLYQSTLKCPECNHISLTFDPYNDLTLPIPITTKWYHNIYILPDNENSKLLSLEVELNKTATYDDLKAFVAKKLKMNFQDLFGFEIFQNQFYQNLEDDDNNSKFLPIGDLISEQDVIVLYELKDITKSDTIVSVINSVKQEGFTGSKSFGIPFLIKLTQNEAKSFGSIREKIEAKYSSLSTYEYFRLIRKNNNDEQTSKKRKYFKTEDFPQIDKLLAKNGVNLKDRENFKQKKFKKPNPSKTFGSSSKIMEFKTSITETEPTSLLVVDTIDHIGSEASDANSELIDKSQKSTDSQISEDDDSDYDSDISIANPEFSSNYAFEIKLYNNKSSGYSRKYRYGKFDNQRFEANNDDNDTIKIKVPYTSGQLNNSTNLIDKLPMAKRLFYSYCVDDYNGLSSDDTNIKDSSEEKIPELSETSSSIDVPIAVVDQNSQEETDGMEVEPAGENAAPEMSSTYDNAAELSESDSNNLKYGPINLNNDDDDDDDNDDGSSDGQMGTLLSDKGNSSDSDMNFDSVNQKQKNCPADNHSVLVSPNDCLICEWDPNLFQVFFSGDEEEGEGGKSTWDNPVVVPNPELEESRRKLQELKSKNLNLKDCLETFAKPEILGQNDLWYCPSCKEHRQAEKKIELWSTPDILTIHLKRFENQRRFSDKIDCTIDFPIENLNMFEFVSDKREDKCYIYDLFAVDNHFGGLGGGHYTAYAKNFVDNKWYYYDDSSVSPADPQKSISGAAYLLFYRRRSLDVLGGKLFKRLLEEARRQEEINLEKQRQEEIKNIQEIVKQVKYFDDYYKQEDQNDDNDDDDDEKIKDPESESPVTQYTPGSDNIVSDDEIDFAPVNSPPPANDD</sequence>
<evidence type="ECO:0000256" key="5">
    <source>
        <dbReference type="ARBA" id="ARBA00022786"/>
    </source>
</evidence>
<feature type="region of interest" description="Disordered" evidence="8">
    <location>
        <begin position="335"/>
        <end position="363"/>
    </location>
</feature>
<dbReference type="RefSeq" id="XP_064853444.1">
    <property type="nucleotide sequence ID" value="XM_064997372.1"/>
</dbReference>
<dbReference type="EC" id="3.4.19.12" evidence="3"/>
<dbReference type="PROSITE" id="PS00973">
    <property type="entry name" value="USP_2"/>
    <property type="match status" value="1"/>
</dbReference>
<dbReference type="InterPro" id="IPR001394">
    <property type="entry name" value="Peptidase_C19_UCH"/>
</dbReference>
<dbReference type="GO" id="GO:0006508">
    <property type="term" value="P:proteolysis"/>
    <property type="evidence" value="ECO:0007669"/>
    <property type="project" value="UniProtKB-KW"/>
</dbReference>
<reference evidence="11 12" key="1">
    <citation type="journal article" date="2023" name="Elife">
        <title>Identification of key yeast species and microbe-microbe interactions impacting larval growth of Drosophila in the wild.</title>
        <authorList>
            <person name="Mure A."/>
            <person name="Sugiura Y."/>
            <person name="Maeda R."/>
            <person name="Honda K."/>
            <person name="Sakurai N."/>
            <person name="Takahashi Y."/>
            <person name="Watada M."/>
            <person name="Katoh T."/>
            <person name="Gotoh A."/>
            <person name="Gotoh Y."/>
            <person name="Taniguchi I."/>
            <person name="Nakamura K."/>
            <person name="Hayashi T."/>
            <person name="Katayama T."/>
            <person name="Uemura T."/>
            <person name="Hattori Y."/>
        </authorList>
    </citation>
    <scope>NUCLEOTIDE SEQUENCE [LARGE SCALE GENOMIC DNA]</scope>
    <source>
        <strain evidence="11 12">SC-9</strain>
    </source>
</reference>
<dbReference type="PROSITE" id="PS51283">
    <property type="entry name" value="DUSP"/>
    <property type="match status" value="1"/>
</dbReference>
<dbReference type="PANTHER" id="PTHR21646">
    <property type="entry name" value="UBIQUITIN CARBOXYL-TERMINAL HYDROLASE"/>
    <property type="match status" value="1"/>
</dbReference>
<dbReference type="Gene3D" id="3.30.2230.10">
    <property type="entry name" value="DUSP-like"/>
    <property type="match status" value="1"/>
</dbReference>
<evidence type="ECO:0000259" key="10">
    <source>
        <dbReference type="PROSITE" id="PS51283"/>
    </source>
</evidence>
<keyword evidence="12" id="KW-1185">Reference proteome</keyword>
<evidence type="ECO:0000313" key="11">
    <source>
        <dbReference type="EMBL" id="GMM36448.1"/>
    </source>
</evidence>
<dbReference type="Pfam" id="PF00443">
    <property type="entry name" value="UCH"/>
    <property type="match status" value="1"/>
</dbReference>
<feature type="region of interest" description="Disordered" evidence="8">
    <location>
        <begin position="1321"/>
        <end position="1376"/>
    </location>
</feature>
<protein>
    <recommendedName>
        <fullName evidence="3">ubiquitinyl hydrolase 1</fullName>
        <ecNumber evidence="3">3.4.19.12</ecNumber>
    </recommendedName>
</protein>
<dbReference type="InterPro" id="IPR018200">
    <property type="entry name" value="USP_CS"/>
</dbReference>
<dbReference type="GO" id="GO:0016579">
    <property type="term" value="P:protein deubiquitination"/>
    <property type="evidence" value="ECO:0007669"/>
    <property type="project" value="InterPro"/>
</dbReference>
<feature type="compositionally biased region" description="Acidic residues" evidence="8">
    <location>
        <begin position="1010"/>
        <end position="1022"/>
    </location>
</feature>
<dbReference type="InterPro" id="IPR035927">
    <property type="entry name" value="DUSP-like_sf"/>
</dbReference>
<comment type="catalytic activity">
    <reaction evidence="1">
        <text>Thiol-dependent hydrolysis of ester, thioester, amide, peptide and isopeptide bonds formed by the C-terminal Gly of ubiquitin (a 76-residue protein attached to proteins as an intracellular targeting signal).</text>
        <dbReference type="EC" id="3.4.19.12"/>
    </reaction>
</comment>
<dbReference type="PROSITE" id="PS50235">
    <property type="entry name" value="USP_3"/>
    <property type="match status" value="1"/>
</dbReference>
<keyword evidence="7" id="KW-0788">Thiol protease</keyword>